<organism evidence="1">
    <name type="scientific">Rhizobium leguminosarum</name>
    <dbReference type="NCBI Taxonomy" id="384"/>
    <lineage>
        <taxon>Bacteria</taxon>
        <taxon>Pseudomonadati</taxon>
        <taxon>Pseudomonadota</taxon>
        <taxon>Alphaproteobacteria</taxon>
        <taxon>Hyphomicrobiales</taxon>
        <taxon>Rhizobiaceae</taxon>
        <taxon>Rhizobium/Agrobacterium group</taxon>
        <taxon>Rhizobium</taxon>
    </lineage>
</organism>
<name>A0A179BV34_RHILE</name>
<dbReference type="Pfam" id="PF13479">
    <property type="entry name" value="AAA_24"/>
    <property type="match status" value="1"/>
</dbReference>
<proteinExistence type="predicted"/>
<gene>
    <name evidence="1" type="ORF">A4U53_18130</name>
</gene>
<dbReference type="AlphaFoldDB" id="A0A179BV34"/>
<sequence>MAISLGSLNSTKNNKPPIGVIYGVHGVGKTLLASEFPDPYYLPTMGEEPPDGVDMPSPGGAESFEDILDVIGWLLTAEHDRKTLILDSVDGAENLVWRATSARLGLNSIEDAGFGKGYVEADTEWRELLGGLQALRDAGIAVVLLAHTEISRFDSPTSDPYSRYGIKLHKRASALVQETAQFVGFVNYRHTLKEKEVGFNKKVAHAEGSGERQIHLEERPGFLAKSRYSTPPAIIYKKGKGWDELSKYMPAPTGVAA</sequence>
<evidence type="ECO:0000313" key="1">
    <source>
        <dbReference type="EMBL" id="OAP95140.1"/>
    </source>
</evidence>
<reference evidence="1" key="1">
    <citation type="submission" date="2016-04" db="EMBL/GenBank/DDBJ databases">
        <title>Fast-growing isolate from the root nodules of Vavilovia formosa.</title>
        <authorList>
            <person name="Kimeklis A."/>
            <person name="Safronova V."/>
            <person name="Belimov A."/>
            <person name="Andronov E."/>
        </authorList>
    </citation>
    <scope>NUCLEOTIDE SEQUENCE [LARGE SCALE GENOMIC DNA]</scope>
    <source>
        <strain evidence="1">Vaf-46</strain>
    </source>
</reference>
<accession>A0A179BV34</accession>
<dbReference type="EMBL" id="LWBS01000121">
    <property type="protein sequence ID" value="OAP95140.1"/>
    <property type="molecule type" value="Genomic_DNA"/>
</dbReference>
<protein>
    <submittedName>
        <fullName evidence="1">Oxidoreductase</fullName>
    </submittedName>
</protein>
<comment type="caution">
    <text evidence="1">The sequence shown here is derived from an EMBL/GenBank/DDBJ whole genome shotgun (WGS) entry which is preliminary data.</text>
</comment>